<accession>A0A850H742</accession>
<evidence type="ECO:0000313" key="2">
    <source>
        <dbReference type="EMBL" id="NVE95084.1"/>
    </source>
</evidence>
<sequence length="495" mass="54172">MQSPVQFGAQTLALHRFGLGARPGEYVGDDPRGWALDQLQRFEPAPEALTELPSRGELMTAFADYRAMVRRERNARQDSPSMDIAGAAMAQQPDAAAADQRRRNRRGNGPNALRLEFIKAANARTMSAITTETPFAERMVHFWSNHFAVSADKQPVVPLAGNYEFTAIRPNILGNFRDLLFAAVTHPAMMLYLDQAQSIGPNSMVGQRTARRRRENGRQLGLNENLAREVLELHTLGVRTGYSQSDVTELARALTGWTVAGLARGRFARLVPGEPGETRFVEAIHEPGSRTILGKRYSESGGEQAMAVLTDLARSPKTARHLATKLARHFAADEPPEAMIARLEEAYLSSDGDLSTVYQALVNSPEAWDASTPKFRSPWDWTIGMLRAAGIDRLPGRRGLVPVFQQLGQGVWLPGSPAGWGDTTATWAGPGALMMRVEVAQQVANRIGNSLDPRNVAERAMPDGLSEATTLAIARAEQPSTGMALLFASPEFLRR</sequence>
<dbReference type="AlphaFoldDB" id="A0A850H742"/>
<proteinExistence type="predicted"/>
<feature type="region of interest" description="Disordered" evidence="1">
    <location>
        <begin position="88"/>
        <end position="110"/>
    </location>
</feature>
<dbReference type="Pfam" id="PF08811">
    <property type="entry name" value="DUF1800"/>
    <property type="match status" value="1"/>
</dbReference>
<dbReference type="Proteomes" id="UP000546031">
    <property type="component" value="Unassembled WGS sequence"/>
</dbReference>
<name>A0A850H742_9SPHN</name>
<dbReference type="RefSeq" id="WP_176273285.1">
    <property type="nucleotide sequence ID" value="NZ_JABWTA010000001.1"/>
</dbReference>
<comment type="caution">
    <text evidence="2">The sequence shown here is derived from an EMBL/GenBank/DDBJ whole genome shotgun (WGS) entry which is preliminary data.</text>
</comment>
<keyword evidence="3" id="KW-1185">Reference proteome</keyword>
<gene>
    <name evidence="2" type="ORF">HUO12_09260</name>
</gene>
<protein>
    <submittedName>
        <fullName evidence="2">DUF1800 domain-containing protein</fullName>
    </submittedName>
</protein>
<evidence type="ECO:0000256" key="1">
    <source>
        <dbReference type="SAM" id="MobiDB-lite"/>
    </source>
</evidence>
<dbReference type="EMBL" id="JABWTA010000001">
    <property type="protein sequence ID" value="NVE95084.1"/>
    <property type="molecule type" value="Genomic_DNA"/>
</dbReference>
<dbReference type="InterPro" id="IPR014917">
    <property type="entry name" value="DUF1800"/>
</dbReference>
<evidence type="ECO:0000313" key="3">
    <source>
        <dbReference type="Proteomes" id="UP000546031"/>
    </source>
</evidence>
<feature type="compositionally biased region" description="Low complexity" evidence="1">
    <location>
        <begin position="88"/>
        <end position="98"/>
    </location>
</feature>
<reference evidence="2 3" key="1">
    <citation type="submission" date="2020-06" db="EMBL/GenBank/DDBJ databases">
        <title>Altererythrobacter lutimaris sp. nov., a marine bacterium isolated from a tidal flat.</title>
        <authorList>
            <person name="Kim D."/>
            <person name="Yoo Y."/>
            <person name="Kim J.-J."/>
        </authorList>
    </citation>
    <scope>NUCLEOTIDE SEQUENCE [LARGE SCALE GENOMIC DNA]</scope>
    <source>
        <strain evidence="2 3">JGD-16</strain>
    </source>
</reference>
<organism evidence="2 3">
    <name type="scientific">Altererythrobacter lutimaris</name>
    <dbReference type="NCBI Taxonomy" id="2743979"/>
    <lineage>
        <taxon>Bacteria</taxon>
        <taxon>Pseudomonadati</taxon>
        <taxon>Pseudomonadota</taxon>
        <taxon>Alphaproteobacteria</taxon>
        <taxon>Sphingomonadales</taxon>
        <taxon>Erythrobacteraceae</taxon>
        <taxon>Altererythrobacter</taxon>
    </lineage>
</organism>